<name>A0A285PCY4_9HYPH</name>
<sequence length="257" mass="26656">MPMKSLSLALALLAGSSLSVSAGGQGDHSHSHAINQKGAVTSDADTSKVAAFDILAAHVHRKGRVVTFHMTTNGIAGSEKPTPAGSLGGAPVLSYVWPTSLDPSAVGFEGKTGILALAATSHPDFDDTPFIDENGDGDLTNDGEQWHSHWVVLTPNEACGKNALSVRDIPEGQTPKMPATWPGLPLFIDSPGFSPVFDGPEIAINVAFADNNVLDNLSYDGVTAALRVNANVHSPLLCVTNVFDVASGDLSLPGKLN</sequence>
<gene>
    <name evidence="2" type="ORF">SAMN06265368_2700</name>
</gene>
<feature type="signal peptide" evidence="1">
    <location>
        <begin position="1"/>
        <end position="22"/>
    </location>
</feature>
<evidence type="ECO:0000256" key="1">
    <source>
        <dbReference type="SAM" id="SignalP"/>
    </source>
</evidence>
<reference evidence="2 3" key="1">
    <citation type="submission" date="2017-09" db="EMBL/GenBank/DDBJ databases">
        <authorList>
            <person name="Ehlers B."/>
            <person name="Leendertz F.H."/>
        </authorList>
    </citation>
    <scope>NUCLEOTIDE SEQUENCE [LARGE SCALE GENOMIC DNA]</scope>
    <source>
        <strain evidence="2 3">DSM 18289</strain>
    </source>
</reference>
<proteinExistence type="predicted"/>
<dbReference type="RefSeq" id="WP_210200865.1">
    <property type="nucleotide sequence ID" value="NZ_OBEL01000002.1"/>
</dbReference>
<evidence type="ECO:0000313" key="3">
    <source>
        <dbReference type="Proteomes" id="UP000219439"/>
    </source>
</evidence>
<evidence type="ECO:0000313" key="2">
    <source>
        <dbReference type="EMBL" id="SNZ19610.1"/>
    </source>
</evidence>
<feature type="chain" id="PRO_5012131405" description="CHRD domain-containing protein" evidence="1">
    <location>
        <begin position="23"/>
        <end position="257"/>
    </location>
</feature>
<dbReference type="Proteomes" id="UP000219439">
    <property type="component" value="Unassembled WGS sequence"/>
</dbReference>
<accession>A0A285PCY4</accession>
<dbReference type="EMBL" id="OBEL01000002">
    <property type="protein sequence ID" value="SNZ19610.1"/>
    <property type="molecule type" value="Genomic_DNA"/>
</dbReference>
<dbReference type="AlphaFoldDB" id="A0A285PCY4"/>
<keyword evidence="1" id="KW-0732">Signal</keyword>
<evidence type="ECO:0008006" key="4">
    <source>
        <dbReference type="Google" id="ProtNLM"/>
    </source>
</evidence>
<keyword evidence="3" id="KW-1185">Reference proteome</keyword>
<organism evidence="2 3">
    <name type="scientific">Cohaesibacter gelatinilyticus</name>
    <dbReference type="NCBI Taxonomy" id="372072"/>
    <lineage>
        <taxon>Bacteria</taxon>
        <taxon>Pseudomonadati</taxon>
        <taxon>Pseudomonadota</taxon>
        <taxon>Alphaproteobacteria</taxon>
        <taxon>Hyphomicrobiales</taxon>
        <taxon>Cohaesibacteraceae</taxon>
    </lineage>
</organism>
<protein>
    <recommendedName>
        <fullName evidence="4">CHRD domain-containing protein</fullName>
    </recommendedName>
</protein>